<reference evidence="1" key="1">
    <citation type="journal article" date="2023" name="Science">
        <title>Genome structures resolve the early diversification of teleost fishes.</title>
        <authorList>
            <person name="Parey E."/>
            <person name="Louis A."/>
            <person name="Montfort J."/>
            <person name="Bouchez O."/>
            <person name="Roques C."/>
            <person name="Iampietro C."/>
            <person name="Lluch J."/>
            <person name="Castinel A."/>
            <person name="Donnadieu C."/>
            <person name="Desvignes T."/>
            <person name="Floi Bucao C."/>
            <person name="Jouanno E."/>
            <person name="Wen M."/>
            <person name="Mejri S."/>
            <person name="Dirks R."/>
            <person name="Jansen H."/>
            <person name="Henkel C."/>
            <person name="Chen W.J."/>
            <person name="Zahm M."/>
            <person name="Cabau C."/>
            <person name="Klopp C."/>
            <person name="Thompson A.W."/>
            <person name="Robinson-Rechavi M."/>
            <person name="Braasch I."/>
            <person name="Lecointre G."/>
            <person name="Bobe J."/>
            <person name="Postlethwait J.H."/>
            <person name="Berthelot C."/>
            <person name="Roest Crollius H."/>
            <person name="Guiguen Y."/>
        </authorList>
    </citation>
    <scope>NUCLEOTIDE SEQUENCE</scope>
    <source>
        <strain evidence="1">WJC10195</strain>
    </source>
</reference>
<protein>
    <submittedName>
        <fullName evidence="1">Uncharacterized protein</fullName>
    </submittedName>
</protein>
<evidence type="ECO:0000313" key="1">
    <source>
        <dbReference type="EMBL" id="KAJ8360550.1"/>
    </source>
</evidence>
<sequence>MINVTSSSCQDCISTERHADILCSRNLKHLKDARIRYEDGGIEATCIRQMDRPCSVECQRHIMLTRLTIMLLAS</sequence>
<dbReference type="Proteomes" id="UP001152622">
    <property type="component" value="Chromosome 5"/>
</dbReference>
<proteinExistence type="predicted"/>
<comment type="caution">
    <text evidence="1">The sequence shown here is derived from an EMBL/GenBank/DDBJ whole genome shotgun (WGS) entry which is preliminary data.</text>
</comment>
<gene>
    <name evidence="1" type="ORF">SKAU_G00170750</name>
</gene>
<name>A0A9Q1FKC3_SYNKA</name>
<dbReference type="EMBL" id="JAINUF010000005">
    <property type="protein sequence ID" value="KAJ8360550.1"/>
    <property type="molecule type" value="Genomic_DNA"/>
</dbReference>
<dbReference type="AlphaFoldDB" id="A0A9Q1FKC3"/>
<organism evidence="1 2">
    <name type="scientific">Synaphobranchus kaupii</name>
    <name type="common">Kaup's arrowtooth eel</name>
    <dbReference type="NCBI Taxonomy" id="118154"/>
    <lineage>
        <taxon>Eukaryota</taxon>
        <taxon>Metazoa</taxon>
        <taxon>Chordata</taxon>
        <taxon>Craniata</taxon>
        <taxon>Vertebrata</taxon>
        <taxon>Euteleostomi</taxon>
        <taxon>Actinopterygii</taxon>
        <taxon>Neopterygii</taxon>
        <taxon>Teleostei</taxon>
        <taxon>Anguilliformes</taxon>
        <taxon>Synaphobranchidae</taxon>
        <taxon>Synaphobranchus</taxon>
    </lineage>
</organism>
<evidence type="ECO:0000313" key="2">
    <source>
        <dbReference type="Proteomes" id="UP001152622"/>
    </source>
</evidence>
<keyword evidence="2" id="KW-1185">Reference proteome</keyword>
<accession>A0A9Q1FKC3</accession>